<keyword evidence="4 6" id="KW-1133">Transmembrane helix</keyword>
<dbReference type="PANTHER" id="PTHR10984">
    <property type="entry name" value="ENDOPLASMIC RETICULUM-GOLGI INTERMEDIATE COMPARTMENT PROTEIN"/>
    <property type="match status" value="1"/>
</dbReference>
<dbReference type="Pfam" id="PF07970">
    <property type="entry name" value="COPIIcoated_ERV"/>
    <property type="match status" value="1"/>
</dbReference>
<feature type="transmembrane region" description="Helical" evidence="6">
    <location>
        <begin position="324"/>
        <end position="346"/>
    </location>
</feature>
<dbReference type="GO" id="GO:0006890">
    <property type="term" value="P:retrograde vesicle-mediated transport, Golgi to endoplasmic reticulum"/>
    <property type="evidence" value="ECO:0007669"/>
    <property type="project" value="TreeGrafter"/>
</dbReference>
<dbReference type="GO" id="GO:0033116">
    <property type="term" value="C:endoplasmic reticulum-Golgi intermediate compartment membrane"/>
    <property type="evidence" value="ECO:0007669"/>
    <property type="project" value="UniProtKB-SubCell"/>
</dbReference>
<dbReference type="OrthoDB" id="5541786at2759"/>
<dbReference type="InterPro" id="IPR012936">
    <property type="entry name" value="Erv_C"/>
</dbReference>
<feature type="domain" description="Endoplasmic reticulum vesicle transporter N-terminal" evidence="8">
    <location>
        <begin position="14"/>
        <end position="101"/>
    </location>
</feature>
<accession>A0A9Q0MS40</accession>
<dbReference type="InterPro" id="IPR045888">
    <property type="entry name" value="Erv"/>
</dbReference>
<keyword evidence="5 6" id="KW-0472">Membrane</keyword>
<dbReference type="EMBL" id="WJQU01000004">
    <property type="protein sequence ID" value="KAJ6635944.1"/>
    <property type="molecule type" value="Genomic_DNA"/>
</dbReference>
<evidence type="ECO:0000256" key="3">
    <source>
        <dbReference type="ARBA" id="ARBA00022692"/>
    </source>
</evidence>
<dbReference type="InterPro" id="IPR039542">
    <property type="entry name" value="Erv_N"/>
</dbReference>
<evidence type="ECO:0000313" key="10">
    <source>
        <dbReference type="Proteomes" id="UP001151699"/>
    </source>
</evidence>
<feature type="domain" description="Endoplasmic reticulum vesicle transporter C-terminal" evidence="7">
    <location>
        <begin position="171"/>
        <end position="342"/>
    </location>
</feature>
<evidence type="ECO:0000259" key="7">
    <source>
        <dbReference type="Pfam" id="PF07970"/>
    </source>
</evidence>
<sequence>MIRNRGTKDRLKIVRQLDAFPKIPEKYQTSSKIGGTLSVLSRALIIYLLLKEIVYYLDSNLIFKFKPDTDMDAKLKIHIDLTVATPCRSIGADILDSTNQNVFSFGVLEEDDTWWELCPEQKAYFEYMQHLNDYLREEYHSLASVIFKEMVFKRDHNVVYSLPERTTKPNKPYDACRIHGTLTLNKVAGNFHITGGKSLHFPQGHVHISALFDETTHNFTHRINRFSFGDATAGIVHPLEGDEKILHESSMMAQYFIEVVPTDIETFLSNVKTFQYSVKENIRPIVIFKDHDKGSHGVPGLYFKYDVSALKVIVEQDRENVVQFIVRLCSITAGIIVICGIINAIIQEIRDILLKWIYPEIHSRQTESQKSKRFNAPSVDAIKVINKNEPIKTSNLLFNNAHVDADVTYNFTVKQ</sequence>
<keyword evidence="10" id="KW-1185">Reference proteome</keyword>
<evidence type="ECO:0000313" key="9">
    <source>
        <dbReference type="EMBL" id="KAJ6635944.1"/>
    </source>
</evidence>
<name>A0A9Q0MS40_9DIPT</name>
<evidence type="ECO:0000256" key="6">
    <source>
        <dbReference type="SAM" id="Phobius"/>
    </source>
</evidence>
<gene>
    <name evidence="9" type="primary">ergic2</name>
    <name evidence="9" type="ORF">Bhyg_14530</name>
</gene>
<dbReference type="GO" id="GO:0006888">
    <property type="term" value="P:endoplasmic reticulum to Golgi vesicle-mediated transport"/>
    <property type="evidence" value="ECO:0007669"/>
    <property type="project" value="TreeGrafter"/>
</dbReference>
<dbReference type="GO" id="GO:0030134">
    <property type="term" value="C:COPII-coated ER to Golgi transport vesicle"/>
    <property type="evidence" value="ECO:0007669"/>
    <property type="project" value="TreeGrafter"/>
</dbReference>
<comment type="similarity">
    <text evidence="2">Belongs to the ERGIC family.</text>
</comment>
<evidence type="ECO:0000259" key="8">
    <source>
        <dbReference type="Pfam" id="PF13850"/>
    </source>
</evidence>
<evidence type="ECO:0000256" key="5">
    <source>
        <dbReference type="ARBA" id="ARBA00023136"/>
    </source>
</evidence>
<evidence type="ECO:0000256" key="1">
    <source>
        <dbReference type="ARBA" id="ARBA00004457"/>
    </source>
</evidence>
<dbReference type="AlphaFoldDB" id="A0A9Q0MS40"/>
<dbReference type="Proteomes" id="UP001151699">
    <property type="component" value="Chromosome C"/>
</dbReference>
<comment type="caution">
    <text evidence="9">The sequence shown here is derived from an EMBL/GenBank/DDBJ whole genome shotgun (WGS) entry which is preliminary data.</text>
</comment>
<dbReference type="GO" id="GO:0005783">
    <property type="term" value="C:endoplasmic reticulum"/>
    <property type="evidence" value="ECO:0007669"/>
    <property type="project" value="TreeGrafter"/>
</dbReference>
<dbReference type="Pfam" id="PF13850">
    <property type="entry name" value="ERGIC_N"/>
    <property type="match status" value="1"/>
</dbReference>
<protein>
    <submittedName>
        <fullName evidence="9">Endoplasmic reticulum-Golgi intermediate compartment protein 2</fullName>
    </submittedName>
</protein>
<reference evidence="9" key="1">
    <citation type="submission" date="2022-07" db="EMBL/GenBank/DDBJ databases">
        <authorList>
            <person name="Trinca V."/>
            <person name="Uliana J.V.C."/>
            <person name="Torres T.T."/>
            <person name="Ward R.J."/>
            <person name="Monesi N."/>
        </authorList>
    </citation>
    <scope>NUCLEOTIDE SEQUENCE</scope>
    <source>
        <strain evidence="9">HSMRA1968</strain>
        <tissue evidence="9">Whole embryos</tissue>
    </source>
</reference>
<evidence type="ECO:0000256" key="4">
    <source>
        <dbReference type="ARBA" id="ARBA00022989"/>
    </source>
</evidence>
<proteinExistence type="inferred from homology"/>
<evidence type="ECO:0000256" key="2">
    <source>
        <dbReference type="ARBA" id="ARBA00005648"/>
    </source>
</evidence>
<keyword evidence="3 6" id="KW-0812">Transmembrane</keyword>
<organism evidence="9 10">
    <name type="scientific">Pseudolycoriella hygida</name>
    <dbReference type="NCBI Taxonomy" id="35572"/>
    <lineage>
        <taxon>Eukaryota</taxon>
        <taxon>Metazoa</taxon>
        <taxon>Ecdysozoa</taxon>
        <taxon>Arthropoda</taxon>
        <taxon>Hexapoda</taxon>
        <taxon>Insecta</taxon>
        <taxon>Pterygota</taxon>
        <taxon>Neoptera</taxon>
        <taxon>Endopterygota</taxon>
        <taxon>Diptera</taxon>
        <taxon>Nematocera</taxon>
        <taxon>Sciaroidea</taxon>
        <taxon>Sciaridae</taxon>
        <taxon>Pseudolycoriella</taxon>
    </lineage>
</organism>
<dbReference type="PANTHER" id="PTHR10984:SF30">
    <property type="entry name" value="ENDOPLASMIC RETICULUM-GOLGI INTERMEDIATE COMPARTMENT PROTEIN 2"/>
    <property type="match status" value="1"/>
</dbReference>
<comment type="subcellular location">
    <subcellularLocation>
        <location evidence="1">Endoplasmic reticulum-Golgi intermediate compartment membrane</location>
        <topology evidence="1">Multi-pass membrane protein</topology>
    </subcellularLocation>
</comment>